<dbReference type="SUPFAM" id="SSF51735">
    <property type="entry name" value="NAD(P)-binding Rossmann-fold domains"/>
    <property type="match status" value="1"/>
</dbReference>
<dbReference type="PANTHER" id="PTHR44013:SF1">
    <property type="entry name" value="ZINC-TYPE ALCOHOL DEHYDROGENASE-LIKE PROTEIN C16A3.02C"/>
    <property type="match status" value="1"/>
</dbReference>
<sequence>MKAVEYTEYGSPDVLRVVDVDRPEPGPDEVLVAVRAVSVNGSDWEGLTGRPAYARLGGLRRPRRRVLGSDVAGTVVAVGADVTTFAPGDDVYADLLDRLGCFAEHVCAPARSFAPLPDGMSFVEASAVPQAGVIALRGVVDRGRVRPGQRVLVNGAGGGAGTYAVQLAVLAGAAVTAVDTAHKADHLRSLGAVRVLDHRVDDWTRTGPYDLVLDLACYRSVGAIARGVAPGGTYLVVGGAVRSLLQVLVLGPLVGLAGRKRLRVLAVPLGVRHVGPLVDLLQAGAVRTVVDRTFPLEQTAEALRRHGSGRSVGKVVVTVDPT</sequence>
<dbReference type="CDD" id="cd08267">
    <property type="entry name" value="MDR1"/>
    <property type="match status" value="1"/>
</dbReference>
<dbReference type="Gene3D" id="3.90.180.10">
    <property type="entry name" value="Medium-chain alcohol dehydrogenases, catalytic domain"/>
    <property type="match status" value="1"/>
</dbReference>
<dbReference type="Pfam" id="PF13602">
    <property type="entry name" value="ADH_zinc_N_2"/>
    <property type="match status" value="1"/>
</dbReference>
<dbReference type="InterPro" id="IPR020843">
    <property type="entry name" value="ER"/>
</dbReference>
<dbReference type="Proteomes" id="UP000288246">
    <property type="component" value="Unassembled WGS sequence"/>
</dbReference>
<dbReference type="RefSeq" id="WP_124341687.1">
    <property type="nucleotide sequence ID" value="NZ_BHYL01000052.1"/>
</dbReference>
<dbReference type="InterPro" id="IPR036291">
    <property type="entry name" value="NAD(P)-bd_dom_sf"/>
</dbReference>
<keyword evidence="3" id="KW-1185">Reference proteome</keyword>
<organism evidence="2 3">
    <name type="scientific">Cellulomonas algicola</name>
    <dbReference type="NCBI Taxonomy" id="2071633"/>
    <lineage>
        <taxon>Bacteria</taxon>
        <taxon>Bacillati</taxon>
        <taxon>Actinomycetota</taxon>
        <taxon>Actinomycetes</taxon>
        <taxon>Micrococcales</taxon>
        <taxon>Cellulomonadaceae</taxon>
        <taxon>Cellulomonas</taxon>
    </lineage>
</organism>
<gene>
    <name evidence="2" type="ORF">CTKZ_07090</name>
</gene>
<dbReference type="SUPFAM" id="SSF50129">
    <property type="entry name" value="GroES-like"/>
    <property type="match status" value="1"/>
</dbReference>
<evidence type="ECO:0000313" key="3">
    <source>
        <dbReference type="Proteomes" id="UP000288246"/>
    </source>
</evidence>
<dbReference type="OrthoDB" id="3175656at2"/>
<dbReference type="InterPro" id="IPR013154">
    <property type="entry name" value="ADH-like_N"/>
</dbReference>
<comment type="caution">
    <text evidence="2">The sequence shown here is derived from an EMBL/GenBank/DDBJ whole genome shotgun (WGS) entry which is preliminary data.</text>
</comment>
<evidence type="ECO:0000259" key="1">
    <source>
        <dbReference type="SMART" id="SM00829"/>
    </source>
</evidence>
<dbReference type="InterPro" id="IPR052733">
    <property type="entry name" value="Chloroplast_QOR"/>
</dbReference>
<protein>
    <submittedName>
        <fullName evidence="2">NADPH:quinone reductase</fullName>
    </submittedName>
</protein>
<proteinExistence type="predicted"/>
<feature type="domain" description="Enoyl reductase (ER)" evidence="1">
    <location>
        <begin position="10"/>
        <end position="317"/>
    </location>
</feature>
<reference evidence="2 3" key="1">
    <citation type="submission" date="2018-11" db="EMBL/GenBank/DDBJ databases">
        <title>Draft genome sequence of Cellulomonas takizawaensis strain TKZ-21.</title>
        <authorList>
            <person name="Yamamura H."/>
            <person name="Hayashi T."/>
            <person name="Hamada M."/>
            <person name="Serisawa Y."/>
            <person name="Matsuyama K."/>
            <person name="Nakagawa Y."/>
            <person name="Otoguro M."/>
            <person name="Yanagida F."/>
            <person name="Hayakawa M."/>
        </authorList>
    </citation>
    <scope>NUCLEOTIDE SEQUENCE [LARGE SCALE GENOMIC DNA]</scope>
    <source>
        <strain evidence="2 3">TKZ-21</strain>
    </source>
</reference>
<accession>A0A401UWS4</accession>
<name>A0A401UWS4_9CELL</name>
<dbReference type="PANTHER" id="PTHR44013">
    <property type="entry name" value="ZINC-TYPE ALCOHOL DEHYDROGENASE-LIKE PROTEIN C16A3.02C"/>
    <property type="match status" value="1"/>
</dbReference>
<dbReference type="Gene3D" id="3.40.50.720">
    <property type="entry name" value="NAD(P)-binding Rossmann-like Domain"/>
    <property type="match status" value="1"/>
</dbReference>
<dbReference type="EMBL" id="BHYL01000052">
    <property type="protein sequence ID" value="GCD19147.1"/>
    <property type="molecule type" value="Genomic_DNA"/>
</dbReference>
<evidence type="ECO:0000313" key="2">
    <source>
        <dbReference type="EMBL" id="GCD19147.1"/>
    </source>
</evidence>
<dbReference type="SMART" id="SM00829">
    <property type="entry name" value="PKS_ER"/>
    <property type="match status" value="1"/>
</dbReference>
<dbReference type="AlphaFoldDB" id="A0A401UWS4"/>
<dbReference type="Pfam" id="PF08240">
    <property type="entry name" value="ADH_N"/>
    <property type="match status" value="1"/>
</dbReference>
<dbReference type="InterPro" id="IPR011032">
    <property type="entry name" value="GroES-like_sf"/>
</dbReference>
<dbReference type="GO" id="GO:0016491">
    <property type="term" value="F:oxidoreductase activity"/>
    <property type="evidence" value="ECO:0007669"/>
    <property type="project" value="InterPro"/>
</dbReference>